<name>A0A8D8NNG6_CULPI</name>
<proteinExistence type="predicted"/>
<feature type="region of interest" description="Disordered" evidence="1">
    <location>
        <begin position="76"/>
        <end position="99"/>
    </location>
</feature>
<reference evidence="2" key="1">
    <citation type="submission" date="2021-05" db="EMBL/GenBank/DDBJ databases">
        <authorList>
            <person name="Alioto T."/>
            <person name="Alioto T."/>
            <person name="Gomez Garrido J."/>
        </authorList>
    </citation>
    <scope>NUCLEOTIDE SEQUENCE</scope>
</reference>
<sequence length="99" mass="11835">MFFSSFLLFSFTIFGFLTKLLHLLLCSKTFSSFIVSVLYYYISARARERTPQLTTTSWCLLWFSLAVATYRKRRRRRRGHINNRHPPQPVALRFRSHLS</sequence>
<evidence type="ECO:0000256" key="1">
    <source>
        <dbReference type="SAM" id="MobiDB-lite"/>
    </source>
</evidence>
<dbReference type="EMBL" id="HBUE01286298">
    <property type="protein sequence ID" value="CAG6571644.1"/>
    <property type="molecule type" value="Transcribed_RNA"/>
</dbReference>
<organism evidence="2">
    <name type="scientific">Culex pipiens</name>
    <name type="common">House mosquito</name>
    <dbReference type="NCBI Taxonomy" id="7175"/>
    <lineage>
        <taxon>Eukaryota</taxon>
        <taxon>Metazoa</taxon>
        <taxon>Ecdysozoa</taxon>
        <taxon>Arthropoda</taxon>
        <taxon>Hexapoda</taxon>
        <taxon>Insecta</taxon>
        <taxon>Pterygota</taxon>
        <taxon>Neoptera</taxon>
        <taxon>Endopterygota</taxon>
        <taxon>Diptera</taxon>
        <taxon>Nematocera</taxon>
        <taxon>Culicoidea</taxon>
        <taxon>Culicidae</taxon>
        <taxon>Culicinae</taxon>
        <taxon>Culicini</taxon>
        <taxon>Culex</taxon>
        <taxon>Culex</taxon>
    </lineage>
</organism>
<accession>A0A8D8NNG6</accession>
<dbReference type="EMBL" id="HBUE01180691">
    <property type="protein sequence ID" value="CAG6520078.1"/>
    <property type="molecule type" value="Transcribed_RNA"/>
</dbReference>
<protein>
    <submittedName>
        <fullName evidence="2">(northern house mosquito) hypothetical protein</fullName>
    </submittedName>
</protein>
<evidence type="ECO:0000313" key="2">
    <source>
        <dbReference type="EMBL" id="CAG6571644.1"/>
    </source>
</evidence>
<dbReference type="AlphaFoldDB" id="A0A8D8NNG6"/>